<organism evidence="1 2">
    <name type="scientific">Paenibacillus mesotrionivorans</name>
    <dbReference type="NCBI Taxonomy" id="3160968"/>
    <lineage>
        <taxon>Bacteria</taxon>
        <taxon>Bacillati</taxon>
        <taxon>Bacillota</taxon>
        <taxon>Bacilli</taxon>
        <taxon>Bacillales</taxon>
        <taxon>Paenibacillaceae</taxon>
        <taxon>Paenibacillus</taxon>
    </lineage>
</organism>
<protein>
    <submittedName>
        <fullName evidence="1">Ribosomal-processing cysteine protease Prp</fullName>
    </submittedName>
</protein>
<gene>
    <name evidence="1" type="ORF">ACI1P1_13660</name>
</gene>
<keyword evidence="1" id="KW-0645">Protease</keyword>
<name>A0ACC7NZ31_9BACL</name>
<dbReference type="EMBL" id="JBJURJ010000008">
    <property type="protein sequence ID" value="MFM9329336.1"/>
    <property type="molecule type" value="Genomic_DNA"/>
</dbReference>
<dbReference type="Proteomes" id="UP001631969">
    <property type="component" value="Unassembled WGS sequence"/>
</dbReference>
<keyword evidence="2" id="KW-1185">Reference proteome</keyword>
<sequence>MMMTLRYKDQFLMMRENTFVIRFFFNNKNTIYGFVALGETGFTQYGLDIIAAGVSALIINTIHSIKHLTKDHVEAEMQKNYSTCILPELQTKNRGSKEAITLLKSLEIGIHSIQNTYGEKYITLEKLYEKQKTGLFKIFK</sequence>
<evidence type="ECO:0000313" key="1">
    <source>
        <dbReference type="EMBL" id="MFM9329336.1"/>
    </source>
</evidence>
<evidence type="ECO:0000313" key="2">
    <source>
        <dbReference type="Proteomes" id="UP001631969"/>
    </source>
</evidence>
<reference evidence="1" key="1">
    <citation type="submission" date="2024-12" db="EMBL/GenBank/DDBJ databases">
        <authorList>
            <person name="Wu N."/>
        </authorList>
    </citation>
    <scope>NUCLEOTIDE SEQUENCE</scope>
    <source>
        <strain evidence="1">P15</strain>
    </source>
</reference>
<proteinExistence type="predicted"/>
<comment type="caution">
    <text evidence="1">The sequence shown here is derived from an EMBL/GenBank/DDBJ whole genome shotgun (WGS) entry which is preliminary data.</text>
</comment>
<keyword evidence="1" id="KW-0378">Hydrolase</keyword>
<accession>A0ACC7NZ31</accession>